<dbReference type="EMBL" id="SBIP01000004">
    <property type="protein sequence ID" value="RWX75863.1"/>
    <property type="molecule type" value="Genomic_DNA"/>
</dbReference>
<organism evidence="2 3">
    <name type="scientific">Neorhizobium lilium</name>
    <dbReference type="NCBI Taxonomy" id="2503024"/>
    <lineage>
        <taxon>Bacteria</taxon>
        <taxon>Pseudomonadati</taxon>
        <taxon>Pseudomonadota</taxon>
        <taxon>Alphaproteobacteria</taxon>
        <taxon>Hyphomicrobiales</taxon>
        <taxon>Rhizobiaceae</taxon>
        <taxon>Rhizobium/Agrobacterium group</taxon>
        <taxon>Neorhizobium</taxon>
    </lineage>
</organism>
<proteinExistence type="predicted"/>
<accession>A0A444LDD6</accession>
<dbReference type="RefSeq" id="WP_128444742.1">
    <property type="nucleotide sequence ID" value="NZ_SBIP01000004.1"/>
</dbReference>
<gene>
    <name evidence="2" type="ORF">EPK99_19480</name>
</gene>
<dbReference type="OrthoDB" id="5298181at2"/>
<evidence type="ECO:0000313" key="3">
    <source>
        <dbReference type="Proteomes" id="UP000287687"/>
    </source>
</evidence>
<feature type="region of interest" description="Disordered" evidence="1">
    <location>
        <begin position="76"/>
        <end position="97"/>
    </location>
</feature>
<evidence type="ECO:0000313" key="2">
    <source>
        <dbReference type="EMBL" id="RWX75863.1"/>
    </source>
</evidence>
<reference evidence="2 3" key="1">
    <citation type="submission" date="2019-01" db="EMBL/GenBank/DDBJ databases">
        <title>The draft genome of Rhizobium sp. 24NR.</title>
        <authorList>
            <person name="Liu L."/>
            <person name="Liang L."/>
            <person name="Shi S."/>
            <person name="Xu L."/>
            <person name="Wang X."/>
            <person name="Li L."/>
            <person name="Zhang X."/>
        </authorList>
    </citation>
    <scope>NUCLEOTIDE SEQUENCE [LARGE SCALE GENOMIC DNA]</scope>
    <source>
        <strain evidence="2 3">24NR</strain>
    </source>
</reference>
<dbReference type="AlphaFoldDB" id="A0A444LDD6"/>
<dbReference type="Proteomes" id="UP000287687">
    <property type="component" value="Unassembled WGS sequence"/>
</dbReference>
<keyword evidence="3" id="KW-1185">Reference proteome</keyword>
<sequence>MQKPLLSIRLTPDIQQRLDAEARASSQEASDVAAAAIETYLDHQADKRAQALEAIAAADQGTFISGEKMKEWISSWGSENETTAPDPDIFPRSTRAL</sequence>
<evidence type="ECO:0000256" key="1">
    <source>
        <dbReference type="SAM" id="MobiDB-lite"/>
    </source>
</evidence>
<protein>
    <submittedName>
        <fullName evidence="2">Uncharacterized protein</fullName>
    </submittedName>
</protein>
<comment type="caution">
    <text evidence="2">The sequence shown here is derived from an EMBL/GenBank/DDBJ whole genome shotgun (WGS) entry which is preliminary data.</text>
</comment>
<name>A0A444LDD6_9HYPH</name>